<comment type="caution">
    <text evidence="1">The sequence shown here is derived from an EMBL/GenBank/DDBJ whole genome shotgun (WGS) entry which is preliminary data.</text>
</comment>
<dbReference type="Proteomes" id="UP000245207">
    <property type="component" value="Unassembled WGS sequence"/>
</dbReference>
<proteinExistence type="predicted"/>
<evidence type="ECO:0000313" key="1">
    <source>
        <dbReference type="EMBL" id="PWA18296.1"/>
    </source>
</evidence>
<name>A0A2U1K931_ARTAN</name>
<protein>
    <submittedName>
        <fullName evidence="1">Uncharacterized protein</fullName>
    </submittedName>
</protein>
<dbReference type="AlphaFoldDB" id="A0A2U1K931"/>
<organism evidence="1 2">
    <name type="scientific">Artemisia annua</name>
    <name type="common">Sweet wormwood</name>
    <dbReference type="NCBI Taxonomy" id="35608"/>
    <lineage>
        <taxon>Eukaryota</taxon>
        <taxon>Viridiplantae</taxon>
        <taxon>Streptophyta</taxon>
        <taxon>Embryophyta</taxon>
        <taxon>Tracheophyta</taxon>
        <taxon>Spermatophyta</taxon>
        <taxon>Magnoliopsida</taxon>
        <taxon>eudicotyledons</taxon>
        <taxon>Gunneridae</taxon>
        <taxon>Pentapetalae</taxon>
        <taxon>asterids</taxon>
        <taxon>campanulids</taxon>
        <taxon>Asterales</taxon>
        <taxon>Asteraceae</taxon>
        <taxon>Asteroideae</taxon>
        <taxon>Anthemideae</taxon>
        <taxon>Artemisiinae</taxon>
        <taxon>Artemisia</taxon>
    </lineage>
</organism>
<sequence length="71" mass="8284">MYHCFGVFYYFRKIPKFLQEDRTIGSTEEEIFSDHGSDDSAIRIKEALRLEVLITGSLSTEINYLPLLRLP</sequence>
<evidence type="ECO:0000313" key="2">
    <source>
        <dbReference type="Proteomes" id="UP000245207"/>
    </source>
</evidence>
<accession>A0A2U1K931</accession>
<dbReference type="EMBL" id="PKPP01031857">
    <property type="protein sequence ID" value="PWA18296.1"/>
    <property type="molecule type" value="Genomic_DNA"/>
</dbReference>
<gene>
    <name evidence="1" type="ORF">CTI12_AA630110</name>
</gene>
<keyword evidence="2" id="KW-1185">Reference proteome</keyword>
<reference evidence="1 2" key="1">
    <citation type="journal article" date="2018" name="Mol. Plant">
        <title>The genome of Artemisia annua provides insight into the evolution of Asteraceae family and artemisinin biosynthesis.</title>
        <authorList>
            <person name="Shen Q."/>
            <person name="Zhang L."/>
            <person name="Liao Z."/>
            <person name="Wang S."/>
            <person name="Yan T."/>
            <person name="Shi P."/>
            <person name="Liu M."/>
            <person name="Fu X."/>
            <person name="Pan Q."/>
            <person name="Wang Y."/>
            <person name="Lv Z."/>
            <person name="Lu X."/>
            <person name="Zhang F."/>
            <person name="Jiang W."/>
            <person name="Ma Y."/>
            <person name="Chen M."/>
            <person name="Hao X."/>
            <person name="Li L."/>
            <person name="Tang Y."/>
            <person name="Lv G."/>
            <person name="Zhou Y."/>
            <person name="Sun X."/>
            <person name="Brodelius P.E."/>
            <person name="Rose J.K.C."/>
            <person name="Tang K."/>
        </authorList>
    </citation>
    <scope>NUCLEOTIDE SEQUENCE [LARGE SCALE GENOMIC DNA]</scope>
    <source>
        <strain evidence="2">cv. Huhao1</strain>
        <tissue evidence="1">Leaf</tissue>
    </source>
</reference>